<evidence type="ECO:0000256" key="2">
    <source>
        <dbReference type="SAM" id="MobiDB-lite"/>
    </source>
</evidence>
<feature type="region of interest" description="Disordered" evidence="2">
    <location>
        <begin position="21"/>
        <end position="40"/>
    </location>
</feature>
<evidence type="ECO:0000259" key="3">
    <source>
        <dbReference type="Pfam" id="PF19029"/>
    </source>
</evidence>
<accession>A0A261SCZ1</accession>
<dbReference type="OrthoDB" id="8667368at2"/>
<evidence type="ECO:0000313" key="5">
    <source>
        <dbReference type="Proteomes" id="UP000217005"/>
    </source>
</evidence>
<dbReference type="EMBL" id="NEVL01000003">
    <property type="protein sequence ID" value="OZI35264.1"/>
    <property type="molecule type" value="Genomic_DNA"/>
</dbReference>
<dbReference type="PANTHER" id="PTHR35893:SF3">
    <property type="entry name" value="INNER MEMBRANE PROTEIN"/>
    <property type="match status" value="1"/>
</dbReference>
<keyword evidence="1" id="KW-0175">Coiled coil</keyword>
<evidence type="ECO:0000313" key="4">
    <source>
        <dbReference type="EMBL" id="OZI35264.1"/>
    </source>
</evidence>
<dbReference type="GO" id="GO:0043022">
    <property type="term" value="F:ribosome binding"/>
    <property type="evidence" value="ECO:0007669"/>
    <property type="project" value="InterPro"/>
</dbReference>
<feature type="region of interest" description="Disordered" evidence="2">
    <location>
        <begin position="88"/>
        <end position="125"/>
    </location>
</feature>
<reference evidence="4 5" key="1">
    <citation type="submission" date="2017-05" db="EMBL/GenBank/DDBJ databases">
        <title>Complete and WGS of Bordetella genogroups.</title>
        <authorList>
            <person name="Spilker T."/>
            <person name="LiPuma J."/>
        </authorList>
    </citation>
    <scope>NUCLEOTIDE SEQUENCE [LARGE SCALE GENOMIC DNA]</scope>
    <source>
        <strain evidence="4 5">AU17610</strain>
    </source>
</reference>
<dbReference type="Proteomes" id="UP000217005">
    <property type="component" value="Unassembled WGS sequence"/>
</dbReference>
<feature type="coiled-coil region" evidence="1">
    <location>
        <begin position="143"/>
        <end position="170"/>
    </location>
</feature>
<organism evidence="4 5">
    <name type="scientific">Bordetella genomosp. 1</name>
    <dbReference type="NCBI Taxonomy" id="1395607"/>
    <lineage>
        <taxon>Bacteria</taxon>
        <taxon>Pseudomonadati</taxon>
        <taxon>Pseudomonadota</taxon>
        <taxon>Betaproteobacteria</taxon>
        <taxon>Burkholderiales</taxon>
        <taxon>Alcaligenaceae</taxon>
        <taxon>Bordetella</taxon>
    </lineage>
</organism>
<evidence type="ECO:0000256" key="1">
    <source>
        <dbReference type="SAM" id="Coils"/>
    </source>
</evidence>
<feature type="domain" description="DUF883" evidence="3">
    <location>
        <begin position="182"/>
        <end position="211"/>
    </location>
</feature>
<gene>
    <name evidence="4" type="ORF">CEG14_09160</name>
</gene>
<dbReference type="InterPro" id="IPR010279">
    <property type="entry name" value="YqjD/ElaB"/>
</dbReference>
<sequence>MSQLDIAAERALLLARMDEERRQLATPDPAAPPPAPTPVDGAQVARAARNVVVGLVAASGWPPFLKTPARAATSVWLRDRLAGLVRSRVSPPRQHHRSDIMESTPTPAPTTPLNTSAAESRTRRGGARQLLDDLESTLRDSGHEDIEVLKTRLRAQLEDARDSLNDAGNSANELVRASVDCTEEYVRSHPWQAVGWAASAAFLLGVIVGRR</sequence>
<proteinExistence type="predicted"/>
<dbReference type="RefSeq" id="WP_094826074.1">
    <property type="nucleotide sequence ID" value="NZ_NEVL01000003.1"/>
</dbReference>
<dbReference type="AlphaFoldDB" id="A0A261SCZ1"/>
<comment type="caution">
    <text evidence="4">The sequence shown here is derived from an EMBL/GenBank/DDBJ whole genome shotgun (WGS) entry which is preliminary data.</text>
</comment>
<name>A0A261SCZ1_9BORD</name>
<dbReference type="Pfam" id="PF19029">
    <property type="entry name" value="DUF883_C"/>
    <property type="match status" value="1"/>
</dbReference>
<dbReference type="PANTHER" id="PTHR35893">
    <property type="entry name" value="INNER MEMBRANE PROTEIN-RELATED"/>
    <property type="match status" value="1"/>
</dbReference>
<protein>
    <recommendedName>
        <fullName evidence="3">DUF883 domain-containing protein</fullName>
    </recommendedName>
</protein>
<dbReference type="InterPro" id="IPR043605">
    <property type="entry name" value="DUF883_C"/>
</dbReference>